<dbReference type="AlphaFoldDB" id="A6HLI6"/>
<feature type="non-terminal residue" evidence="2">
    <location>
        <position position="77"/>
    </location>
</feature>
<protein>
    <submittedName>
        <fullName evidence="2">RCG32493</fullName>
    </submittedName>
</protein>
<organism evidence="2 3">
    <name type="scientific">Rattus norvegicus</name>
    <name type="common">Rat</name>
    <dbReference type="NCBI Taxonomy" id="10116"/>
    <lineage>
        <taxon>Eukaryota</taxon>
        <taxon>Metazoa</taxon>
        <taxon>Chordata</taxon>
        <taxon>Craniata</taxon>
        <taxon>Vertebrata</taxon>
        <taxon>Euteleostomi</taxon>
        <taxon>Mammalia</taxon>
        <taxon>Eutheria</taxon>
        <taxon>Euarchontoglires</taxon>
        <taxon>Glires</taxon>
        <taxon>Rodentia</taxon>
        <taxon>Myomorpha</taxon>
        <taxon>Muroidea</taxon>
        <taxon>Muridae</taxon>
        <taxon>Murinae</taxon>
        <taxon>Rattus</taxon>
    </lineage>
</organism>
<name>A6HLI6_RAT</name>
<dbReference type="Proteomes" id="UP000234681">
    <property type="component" value="Chromosome 10"/>
</dbReference>
<proteinExistence type="predicted"/>
<sequence length="77" mass="8464">MGSCPLFLLFLGYSPSLPWSLWEARRERGLPQGFRGGSRAAPGWASLGGRVGVVLFIHRVPGKGGPFLFYTINIHHL</sequence>
<gene>
    <name evidence="2" type="ORF">rCG_32493</name>
</gene>
<accession>A6HLI6</accession>
<dbReference type="EMBL" id="CH473948">
    <property type="protein sequence ID" value="EDM06891.1"/>
    <property type="molecule type" value="Genomic_DNA"/>
</dbReference>
<feature type="signal peptide" evidence="1">
    <location>
        <begin position="1"/>
        <end position="18"/>
    </location>
</feature>
<feature type="chain" id="PRO_5039927818" evidence="1">
    <location>
        <begin position="19"/>
        <end position="77"/>
    </location>
</feature>
<evidence type="ECO:0000256" key="1">
    <source>
        <dbReference type="SAM" id="SignalP"/>
    </source>
</evidence>
<evidence type="ECO:0000313" key="2">
    <source>
        <dbReference type="EMBL" id="EDM06891.1"/>
    </source>
</evidence>
<reference evidence="2 3" key="1">
    <citation type="submission" date="2005-07" db="EMBL/GenBank/DDBJ databases">
        <authorList>
            <person name="Mural R.J."/>
            <person name="Li P.W."/>
            <person name="Adams M.D."/>
            <person name="Amanatides P.G."/>
            <person name="Baden-Tillson H."/>
            <person name="Barnstead M."/>
            <person name="Chin S.H."/>
            <person name="Dew I."/>
            <person name="Evans C.A."/>
            <person name="Ferriera S."/>
            <person name="Flanigan M."/>
            <person name="Fosler C."/>
            <person name="Glodek A."/>
            <person name="Gu Z."/>
            <person name="Holt R.A."/>
            <person name="Jennings D."/>
            <person name="Kraft C.L."/>
            <person name="Lu F."/>
            <person name="Nguyen T."/>
            <person name="Nusskern D.R."/>
            <person name="Pfannkoch C.M."/>
            <person name="Sitter C."/>
            <person name="Sutton G.G."/>
            <person name="Venter J.C."/>
            <person name="Wang Z."/>
            <person name="Woodage T."/>
            <person name="Zheng X.H."/>
            <person name="Zhong F."/>
        </authorList>
    </citation>
    <scope>NUCLEOTIDE SEQUENCE [LARGE SCALE GENOMIC DNA]</scope>
    <source>
        <strain>BN</strain>
        <strain evidence="3">Sprague-Dawley</strain>
    </source>
</reference>
<keyword evidence="1" id="KW-0732">Signal</keyword>
<evidence type="ECO:0000313" key="3">
    <source>
        <dbReference type="Proteomes" id="UP000234681"/>
    </source>
</evidence>